<evidence type="ECO:0000256" key="1">
    <source>
        <dbReference type="ARBA" id="ARBA00005086"/>
    </source>
</evidence>
<dbReference type="eggNOG" id="COG1250">
    <property type="taxonomic scope" value="Bacteria"/>
</dbReference>
<dbReference type="InterPro" id="IPR006176">
    <property type="entry name" value="3-OHacyl-CoA_DH_NAD-bd"/>
</dbReference>
<keyword evidence="9" id="KW-1185">Reference proteome</keyword>
<dbReference type="GO" id="GO:0070403">
    <property type="term" value="F:NAD+ binding"/>
    <property type="evidence" value="ECO:0007669"/>
    <property type="project" value="InterPro"/>
</dbReference>
<dbReference type="InterPro" id="IPR036291">
    <property type="entry name" value="NAD(P)-bd_dom_sf"/>
</dbReference>
<feature type="binding site" evidence="5">
    <location>
        <position position="48"/>
    </location>
    <ligand>
        <name>NAD(+)</name>
        <dbReference type="ChEBI" id="CHEBI:57540"/>
    </ligand>
</feature>
<evidence type="ECO:0000256" key="2">
    <source>
        <dbReference type="ARBA" id="ARBA00009463"/>
    </source>
</evidence>
<evidence type="ECO:0000256" key="5">
    <source>
        <dbReference type="PIRSR" id="PIRSR000105-2"/>
    </source>
</evidence>
<name>F5XJ16_MICPN</name>
<evidence type="ECO:0000256" key="3">
    <source>
        <dbReference type="ARBA" id="ARBA00023002"/>
    </source>
</evidence>
<dbReference type="EMBL" id="AP012204">
    <property type="protein sequence ID" value="BAK33342.1"/>
    <property type="molecule type" value="Genomic_DNA"/>
</dbReference>
<comment type="pathway">
    <text evidence="1">Lipid metabolism; butanoate metabolism.</text>
</comment>
<dbReference type="KEGG" id="mph:MLP_03280"/>
<dbReference type="InterPro" id="IPR013328">
    <property type="entry name" value="6PGD_dom2"/>
</dbReference>
<dbReference type="SUPFAM" id="SSF51735">
    <property type="entry name" value="NAD(P)-binding Rossmann-fold domains"/>
    <property type="match status" value="1"/>
</dbReference>
<comment type="similarity">
    <text evidence="2">Belongs to the 3-hydroxyacyl-CoA dehydrogenase family.</text>
</comment>
<gene>
    <name evidence="8" type="ordered locus">MLP_03280</name>
</gene>
<keyword evidence="5" id="KW-0520">NAD</keyword>
<feature type="domain" description="3-hydroxyacyl-CoA dehydrogenase C-terminal" evidence="6">
    <location>
        <begin position="202"/>
        <end position="298"/>
    </location>
</feature>
<dbReference type="GO" id="GO:0008691">
    <property type="term" value="F:3-hydroxybutyryl-CoA dehydrogenase activity"/>
    <property type="evidence" value="ECO:0007669"/>
    <property type="project" value="TreeGrafter"/>
</dbReference>
<sequence>MSAEICRAKGQHEVSGSIDRVAVIGAGYMGGGIAQVLALAGFEVVIADLDRERTEAHLRRLHTEAEEFEEAGLFEPGSADLVRANLSAAATLAEAVAGADLIEEAVLERPEVKGPVLASIEQAARPDAVIGTNTSTIPIGDLAGSLTHRERFLGIHFSNPAPFIPGVELIAHSSTDEAAVQTAELLVARTGKLSARVNDSAGFVLNRLQYVLLREAISLVEEGVATPEDVDTIVRTTFGYRLPFFGPFAIADMAGLDVYVDGFRTLQSHYGERLSAPAMLTELVADGRFGVKQGGGFVTPAGDTAPLVAYRNLAYERLGGLLRELGPAPG</sequence>
<evidence type="ECO:0000313" key="9">
    <source>
        <dbReference type="Proteomes" id="UP000007947"/>
    </source>
</evidence>
<feature type="site" description="Important for catalytic activity" evidence="4">
    <location>
        <position position="156"/>
    </location>
</feature>
<dbReference type="GO" id="GO:0003857">
    <property type="term" value="F:(3S)-3-hydroxyacyl-CoA dehydrogenase (NAD+) activity"/>
    <property type="evidence" value="ECO:0007669"/>
    <property type="project" value="UniProtKB-EC"/>
</dbReference>
<dbReference type="GO" id="GO:0006635">
    <property type="term" value="P:fatty acid beta-oxidation"/>
    <property type="evidence" value="ECO:0007669"/>
    <property type="project" value="TreeGrafter"/>
</dbReference>
<evidence type="ECO:0000259" key="6">
    <source>
        <dbReference type="Pfam" id="PF00725"/>
    </source>
</evidence>
<organism evidence="8 9">
    <name type="scientific">Microlunatus phosphovorus (strain ATCC 700054 / DSM 10555 / JCM 9379 / NBRC 101784 / NCIMB 13414 / VKM Ac-1990 / NM-1)</name>
    <dbReference type="NCBI Taxonomy" id="1032480"/>
    <lineage>
        <taxon>Bacteria</taxon>
        <taxon>Bacillati</taxon>
        <taxon>Actinomycetota</taxon>
        <taxon>Actinomycetes</taxon>
        <taxon>Propionibacteriales</taxon>
        <taxon>Propionibacteriaceae</taxon>
        <taxon>Microlunatus</taxon>
    </lineage>
</organism>
<evidence type="ECO:0000256" key="4">
    <source>
        <dbReference type="PIRSR" id="PIRSR000105-1"/>
    </source>
</evidence>
<dbReference type="AlphaFoldDB" id="F5XJ16"/>
<keyword evidence="3 8" id="KW-0560">Oxidoreductase</keyword>
<dbReference type="Pfam" id="PF02737">
    <property type="entry name" value="3HCDH_N"/>
    <property type="match status" value="1"/>
</dbReference>
<dbReference type="Gene3D" id="1.10.1040.10">
    <property type="entry name" value="N-(1-d-carboxylethyl)-l-norvaline Dehydrogenase, domain 2"/>
    <property type="match status" value="1"/>
</dbReference>
<feature type="binding site" evidence="5">
    <location>
        <position position="113"/>
    </location>
    <ligand>
        <name>NAD(+)</name>
        <dbReference type="ChEBI" id="CHEBI:57540"/>
    </ligand>
</feature>
<dbReference type="OrthoDB" id="9771883at2"/>
<dbReference type="InterPro" id="IPR008927">
    <property type="entry name" value="6-PGluconate_DH-like_C_sf"/>
</dbReference>
<dbReference type="HOGENOM" id="CLU_009834_2_0_11"/>
<dbReference type="Pfam" id="PF00725">
    <property type="entry name" value="3HCDH"/>
    <property type="match status" value="1"/>
</dbReference>
<proteinExistence type="inferred from homology"/>
<dbReference type="PANTHER" id="PTHR48075:SF5">
    <property type="entry name" value="3-HYDROXYBUTYRYL-COA DEHYDROGENASE"/>
    <property type="match status" value="1"/>
</dbReference>
<evidence type="ECO:0000313" key="8">
    <source>
        <dbReference type="EMBL" id="BAK33342.1"/>
    </source>
</evidence>
<dbReference type="SUPFAM" id="SSF48179">
    <property type="entry name" value="6-phosphogluconate dehydrogenase C-terminal domain-like"/>
    <property type="match status" value="1"/>
</dbReference>
<reference evidence="8 9" key="1">
    <citation type="submission" date="2011-05" db="EMBL/GenBank/DDBJ databases">
        <title>Whole genome sequence of Microlunatus phosphovorus NM-1.</title>
        <authorList>
            <person name="Hosoyama A."/>
            <person name="Sasaki K."/>
            <person name="Harada T."/>
            <person name="Igarashi R."/>
            <person name="Kawakoshi A."/>
            <person name="Sasagawa M."/>
            <person name="Fukada J."/>
            <person name="Nakamura S."/>
            <person name="Katano Y."/>
            <person name="Hanada S."/>
            <person name="Kamagata Y."/>
            <person name="Nakamura N."/>
            <person name="Yamazaki S."/>
            <person name="Fujita N."/>
        </authorList>
    </citation>
    <scope>NUCLEOTIDE SEQUENCE [LARGE SCALE GENOMIC DNA]</scope>
    <source>
        <strain evidence="9">ATCC 700054 / DSM 10555 / JCM 9379 / NBRC 101784 / NCIMB 13414 / VKM Ac-1990 / NM-1</strain>
    </source>
</reference>
<feature type="binding site" evidence="5">
    <location>
        <position position="159"/>
    </location>
    <ligand>
        <name>NAD(+)</name>
        <dbReference type="ChEBI" id="CHEBI:57540"/>
    </ligand>
</feature>
<accession>F5XJ16</accession>
<feature type="binding site" evidence="5">
    <location>
        <begin position="25"/>
        <end position="30"/>
    </location>
    <ligand>
        <name>NAD(+)</name>
        <dbReference type="ChEBI" id="CHEBI:57540"/>
    </ligand>
</feature>
<protein>
    <submittedName>
        <fullName evidence="8">Putative 3-hydroxyacyl-CoA dehydrogenase</fullName>
        <ecNumber evidence="8">1.1.1.35</ecNumber>
    </submittedName>
</protein>
<dbReference type="InterPro" id="IPR022694">
    <property type="entry name" value="3-OHacyl-CoA_DH"/>
</dbReference>
<feature type="domain" description="3-hydroxyacyl-CoA dehydrogenase NAD binding" evidence="7">
    <location>
        <begin position="21"/>
        <end position="199"/>
    </location>
</feature>
<dbReference type="PANTHER" id="PTHR48075">
    <property type="entry name" value="3-HYDROXYACYL-COA DEHYDROGENASE FAMILY PROTEIN"/>
    <property type="match status" value="1"/>
</dbReference>
<dbReference type="EC" id="1.1.1.35" evidence="8"/>
<dbReference type="Gene3D" id="3.40.50.720">
    <property type="entry name" value="NAD(P)-binding Rossmann-like Domain"/>
    <property type="match status" value="1"/>
</dbReference>
<feature type="binding site" evidence="5">
    <location>
        <position position="135"/>
    </location>
    <ligand>
        <name>NAD(+)</name>
        <dbReference type="ChEBI" id="CHEBI:57540"/>
    </ligand>
</feature>
<evidence type="ECO:0000259" key="7">
    <source>
        <dbReference type="Pfam" id="PF02737"/>
    </source>
</evidence>
<feature type="binding site" evidence="5">
    <location>
        <position position="108"/>
    </location>
    <ligand>
        <name>NAD(+)</name>
        <dbReference type="ChEBI" id="CHEBI:57540"/>
    </ligand>
</feature>
<dbReference type="STRING" id="1032480.MLP_03280"/>
<dbReference type="InterPro" id="IPR006108">
    <property type="entry name" value="3HC_DH_C"/>
</dbReference>
<dbReference type="Proteomes" id="UP000007947">
    <property type="component" value="Chromosome"/>
</dbReference>
<feature type="binding site" evidence="5">
    <location>
        <position position="292"/>
    </location>
    <ligand>
        <name>NAD(+)</name>
        <dbReference type="ChEBI" id="CHEBI:57540"/>
    </ligand>
</feature>
<dbReference type="PIRSF" id="PIRSF000105">
    <property type="entry name" value="HCDH"/>
    <property type="match status" value="1"/>
</dbReference>